<feature type="transmembrane region" description="Helical" evidence="5">
    <location>
        <begin position="21"/>
        <end position="42"/>
    </location>
</feature>
<dbReference type="InterPro" id="IPR036259">
    <property type="entry name" value="MFS_trans_sf"/>
</dbReference>
<feature type="transmembrane region" description="Helical" evidence="5">
    <location>
        <begin position="274"/>
        <end position="297"/>
    </location>
</feature>
<feature type="transmembrane region" description="Helical" evidence="5">
    <location>
        <begin position="242"/>
        <end position="268"/>
    </location>
</feature>
<feature type="transmembrane region" description="Helical" evidence="5">
    <location>
        <begin position="309"/>
        <end position="328"/>
    </location>
</feature>
<accession>A0A4Q7LW39</accession>
<feature type="transmembrane region" description="Helical" evidence="5">
    <location>
        <begin position="395"/>
        <end position="417"/>
    </location>
</feature>
<feature type="transmembrane region" description="Helical" evidence="5">
    <location>
        <begin position="89"/>
        <end position="107"/>
    </location>
</feature>
<evidence type="ECO:0000256" key="2">
    <source>
        <dbReference type="ARBA" id="ARBA00022692"/>
    </source>
</evidence>
<dbReference type="SUPFAM" id="SSF103473">
    <property type="entry name" value="MFS general substrate transporter"/>
    <property type="match status" value="1"/>
</dbReference>
<dbReference type="InterPro" id="IPR052524">
    <property type="entry name" value="MFS_Cyanate_Porter"/>
</dbReference>
<feature type="domain" description="Major facilitator superfamily (MFS) profile" evidence="6">
    <location>
        <begin position="21"/>
        <end position="427"/>
    </location>
</feature>
<dbReference type="PROSITE" id="PS50850">
    <property type="entry name" value="MFS"/>
    <property type="match status" value="1"/>
</dbReference>
<comment type="subcellular location">
    <subcellularLocation>
        <location evidence="1">Cell membrane</location>
        <topology evidence="1">Multi-pass membrane protein</topology>
    </subcellularLocation>
</comment>
<evidence type="ECO:0000256" key="4">
    <source>
        <dbReference type="ARBA" id="ARBA00023136"/>
    </source>
</evidence>
<dbReference type="GO" id="GO:0005886">
    <property type="term" value="C:plasma membrane"/>
    <property type="evidence" value="ECO:0007669"/>
    <property type="project" value="UniProtKB-SubCell"/>
</dbReference>
<evidence type="ECO:0000256" key="5">
    <source>
        <dbReference type="SAM" id="Phobius"/>
    </source>
</evidence>
<evidence type="ECO:0000313" key="7">
    <source>
        <dbReference type="EMBL" id="RZS59064.1"/>
    </source>
</evidence>
<dbReference type="GO" id="GO:0022857">
    <property type="term" value="F:transmembrane transporter activity"/>
    <property type="evidence" value="ECO:0007669"/>
    <property type="project" value="InterPro"/>
</dbReference>
<dbReference type="Pfam" id="PF07690">
    <property type="entry name" value="MFS_1"/>
    <property type="match status" value="1"/>
</dbReference>
<gene>
    <name evidence="7" type="ORF">EV141_0281</name>
</gene>
<feature type="transmembrane region" description="Helical" evidence="5">
    <location>
        <begin position="334"/>
        <end position="356"/>
    </location>
</feature>
<feature type="transmembrane region" description="Helical" evidence="5">
    <location>
        <begin position="113"/>
        <end position="131"/>
    </location>
</feature>
<evidence type="ECO:0000313" key="8">
    <source>
        <dbReference type="Proteomes" id="UP000293519"/>
    </source>
</evidence>
<dbReference type="PANTHER" id="PTHR23523:SF2">
    <property type="entry name" value="2-NITROIMIDAZOLE TRANSPORTER"/>
    <property type="match status" value="1"/>
</dbReference>
<evidence type="ECO:0000256" key="1">
    <source>
        <dbReference type="ARBA" id="ARBA00004651"/>
    </source>
</evidence>
<keyword evidence="3 5" id="KW-1133">Transmembrane helix</keyword>
<dbReference type="InterPro" id="IPR020846">
    <property type="entry name" value="MFS_dom"/>
</dbReference>
<proteinExistence type="predicted"/>
<dbReference type="PANTHER" id="PTHR23523">
    <property type="match status" value="1"/>
</dbReference>
<dbReference type="Proteomes" id="UP000293519">
    <property type="component" value="Unassembled WGS sequence"/>
</dbReference>
<feature type="transmembrane region" description="Helical" evidence="5">
    <location>
        <begin position="178"/>
        <end position="196"/>
    </location>
</feature>
<dbReference type="AlphaFoldDB" id="A0A4Q7LW39"/>
<protein>
    <submittedName>
        <fullName evidence="7">CP family cyanate transporter-like MFS transporter</fullName>
    </submittedName>
</protein>
<feature type="transmembrane region" description="Helical" evidence="5">
    <location>
        <begin position="363"/>
        <end position="383"/>
    </location>
</feature>
<evidence type="ECO:0000256" key="3">
    <source>
        <dbReference type="ARBA" id="ARBA00022989"/>
    </source>
</evidence>
<feature type="transmembrane region" description="Helical" evidence="5">
    <location>
        <begin position="54"/>
        <end position="77"/>
    </location>
</feature>
<dbReference type="Gene3D" id="1.20.1250.20">
    <property type="entry name" value="MFS general substrate transporter like domains"/>
    <property type="match status" value="1"/>
</dbReference>
<keyword evidence="4 5" id="KW-0472">Membrane</keyword>
<sequence>MAEPSAEHPGGPRGARAVSAGLALAAVIAMAANLRTGVAGLAPISPQISADIPLSASVLGVLGLAAPLGFVIAGLLSPLLAHRFGIERTLAAAVVAMIVGHLLRAIAPDVTTLLLGSVVVLLGAGVGNILLPGAVKRYLPDRFAAVTAAYGTAMSIGSAIPPLVAVPIAVGIDWRVSLAVWSVGALVALAPWIVVARRAARQAVARAAVDAEAGQAGQAGEAAPAASVPNARGALRLARSRTVWGITIGFAVSGMSAYTVFALLPVVLRESAGVSATAAGALVALFSILGLPLALSVPVLGARLATPTPLLIAATVLLATGWGGLWLAPALAPAVWVTAVGLGQISFPLGLTLIGLRTRSPQVAAGVSAFIQTVGYLAAAIVPPVLGVLRDATGSWAWSMGVMTVLTFGAAASIPLLRTRGIVDDELGQNAPR</sequence>
<evidence type="ECO:0000259" key="6">
    <source>
        <dbReference type="PROSITE" id="PS50850"/>
    </source>
</evidence>
<keyword evidence="2 5" id="KW-0812">Transmembrane</keyword>
<comment type="caution">
    <text evidence="7">The sequence shown here is derived from an EMBL/GenBank/DDBJ whole genome shotgun (WGS) entry which is preliminary data.</text>
</comment>
<reference evidence="7 8" key="1">
    <citation type="journal article" date="2015" name="Stand. Genomic Sci.">
        <title>Genomic Encyclopedia of Bacterial and Archaeal Type Strains, Phase III: the genomes of soil and plant-associated and newly described type strains.</title>
        <authorList>
            <person name="Whitman W.B."/>
            <person name="Woyke T."/>
            <person name="Klenk H.P."/>
            <person name="Zhou Y."/>
            <person name="Lilburn T.G."/>
            <person name="Beck B.J."/>
            <person name="De Vos P."/>
            <person name="Vandamme P."/>
            <person name="Eisen J.A."/>
            <person name="Garrity G."/>
            <person name="Hugenholtz P."/>
            <person name="Kyrpides N.C."/>
        </authorList>
    </citation>
    <scope>NUCLEOTIDE SEQUENCE [LARGE SCALE GENOMIC DNA]</scope>
    <source>
        <strain evidence="7 8">CV2</strain>
    </source>
</reference>
<dbReference type="RefSeq" id="WP_130484183.1">
    <property type="nucleotide sequence ID" value="NZ_SGWW01000001.1"/>
</dbReference>
<dbReference type="InterPro" id="IPR011701">
    <property type="entry name" value="MFS"/>
</dbReference>
<organism evidence="7 8">
    <name type="scientific">Microcella putealis</name>
    <dbReference type="NCBI Taxonomy" id="337005"/>
    <lineage>
        <taxon>Bacteria</taxon>
        <taxon>Bacillati</taxon>
        <taxon>Actinomycetota</taxon>
        <taxon>Actinomycetes</taxon>
        <taxon>Micrococcales</taxon>
        <taxon>Microbacteriaceae</taxon>
        <taxon>Microcella</taxon>
    </lineage>
</organism>
<dbReference type="EMBL" id="SGWW01000001">
    <property type="protein sequence ID" value="RZS59064.1"/>
    <property type="molecule type" value="Genomic_DNA"/>
</dbReference>
<name>A0A4Q7LW39_9MICO</name>
<dbReference type="OrthoDB" id="5317164at2"/>
<feature type="transmembrane region" description="Helical" evidence="5">
    <location>
        <begin position="143"/>
        <end position="172"/>
    </location>
</feature>
<keyword evidence="8" id="KW-1185">Reference proteome</keyword>